<accession>A0ABP7CM38</accession>
<feature type="compositionally biased region" description="Gly residues" evidence="1">
    <location>
        <begin position="65"/>
        <end position="76"/>
    </location>
</feature>
<feature type="region of interest" description="Disordered" evidence="1">
    <location>
        <begin position="50"/>
        <end position="108"/>
    </location>
</feature>
<proteinExistence type="predicted"/>
<name>A0ABP7CM38_9ACTN</name>
<organism evidence="2 3">
    <name type="scientific">Microlunatus aurantiacus</name>
    <dbReference type="NCBI Taxonomy" id="446786"/>
    <lineage>
        <taxon>Bacteria</taxon>
        <taxon>Bacillati</taxon>
        <taxon>Actinomycetota</taxon>
        <taxon>Actinomycetes</taxon>
        <taxon>Propionibacteriales</taxon>
        <taxon>Propionibacteriaceae</taxon>
        <taxon>Microlunatus</taxon>
    </lineage>
</organism>
<comment type="caution">
    <text evidence="2">The sequence shown here is derived from an EMBL/GenBank/DDBJ whole genome shotgun (WGS) entry which is preliminary data.</text>
</comment>
<reference evidence="3" key="1">
    <citation type="journal article" date="2019" name="Int. J. Syst. Evol. Microbiol.">
        <title>The Global Catalogue of Microorganisms (GCM) 10K type strain sequencing project: providing services to taxonomists for standard genome sequencing and annotation.</title>
        <authorList>
            <consortium name="The Broad Institute Genomics Platform"/>
            <consortium name="The Broad Institute Genome Sequencing Center for Infectious Disease"/>
            <person name="Wu L."/>
            <person name="Ma J."/>
        </authorList>
    </citation>
    <scope>NUCLEOTIDE SEQUENCE [LARGE SCALE GENOMIC DNA]</scope>
    <source>
        <strain evidence="3">JCM 16548</strain>
    </source>
</reference>
<evidence type="ECO:0000313" key="3">
    <source>
        <dbReference type="Proteomes" id="UP001500051"/>
    </source>
</evidence>
<dbReference type="Proteomes" id="UP001500051">
    <property type="component" value="Unassembled WGS sequence"/>
</dbReference>
<gene>
    <name evidence="2" type="ORF">GCM10022204_02860</name>
</gene>
<evidence type="ECO:0000256" key="1">
    <source>
        <dbReference type="SAM" id="MobiDB-lite"/>
    </source>
</evidence>
<evidence type="ECO:0000313" key="2">
    <source>
        <dbReference type="EMBL" id="GAA3691196.1"/>
    </source>
</evidence>
<sequence>MVEMSPQPVGRDFPAGRVVVYDPAPTLVTAASAGRVTTPATSVPAARLRATNEAANRERRRRGWEGPGPAGAGVARGWGEVEDPCSGSLEKGGGSVAMGESPRGMKTG</sequence>
<keyword evidence="3" id="KW-1185">Reference proteome</keyword>
<protein>
    <submittedName>
        <fullName evidence="2">Uncharacterized protein</fullName>
    </submittedName>
</protein>
<dbReference type="EMBL" id="BAAAYX010000002">
    <property type="protein sequence ID" value="GAA3691196.1"/>
    <property type="molecule type" value="Genomic_DNA"/>
</dbReference>